<keyword evidence="1" id="KW-0472">Membrane</keyword>
<protein>
    <submittedName>
        <fullName evidence="3">Two-component system LytT family sensor kinase</fullName>
        <ecNumber evidence="3">2.7.13.3</ecNumber>
    </submittedName>
</protein>
<evidence type="ECO:0000313" key="4">
    <source>
        <dbReference type="Proteomes" id="UP001244640"/>
    </source>
</evidence>
<keyword evidence="3" id="KW-0418">Kinase</keyword>
<dbReference type="EC" id="2.7.13.3" evidence="3"/>
<accession>A0ABU0U7G7</accession>
<feature type="transmembrane region" description="Helical" evidence="1">
    <location>
        <begin position="7"/>
        <end position="27"/>
    </location>
</feature>
<reference evidence="3 4" key="1">
    <citation type="submission" date="2023-07" db="EMBL/GenBank/DDBJ databases">
        <title>Functional and genomic diversity of the sorghum phyllosphere microbiome.</title>
        <authorList>
            <person name="Shade A."/>
        </authorList>
    </citation>
    <scope>NUCLEOTIDE SEQUENCE [LARGE SCALE GENOMIC DNA]</scope>
    <source>
        <strain evidence="3 4">SORGH_AS_0892</strain>
    </source>
</reference>
<dbReference type="PANTHER" id="PTHR34220:SF7">
    <property type="entry name" value="SENSOR HISTIDINE KINASE YPDA"/>
    <property type="match status" value="1"/>
</dbReference>
<evidence type="ECO:0000256" key="1">
    <source>
        <dbReference type="SAM" id="Phobius"/>
    </source>
</evidence>
<evidence type="ECO:0000313" key="3">
    <source>
        <dbReference type="EMBL" id="MDQ1150897.1"/>
    </source>
</evidence>
<gene>
    <name evidence="3" type="ORF">QE382_002881</name>
</gene>
<feature type="transmembrane region" description="Helical" evidence="1">
    <location>
        <begin position="33"/>
        <end position="57"/>
    </location>
</feature>
<organism evidence="3 4">
    <name type="scientific">Sphingobacterium zeae</name>
    <dbReference type="NCBI Taxonomy" id="1776859"/>
    <lineage>
        <taxon>Bacteria</taxon>
        <taxon>Pseudomonadati</taxon>
        <taxon>Bacteroidota</taxon>
        <taxon>Sphingobacteriia</taxon>
        <taxon>Sphingobacteriales</taxon>
        <taxon>Sphingobacteriaceae</taxon>
        <taxon>Sphingobacterium</taxon>
    </lineage>
</organism>
<dbReference type="Proteomes" id="UP001244640">
    <property type="component" value="Unassembled WGS sequence"/>
</dbReference>
<keyword evidence="4" id="KW-1185">Reference proteome</keyword>
<dbReference type="Pfam" id="PF06580">
    <property type="entry name" value="His_kinase"/>
    <property type="match status" value="1"/>
</dbReference>
<name>A0ABU0U7G7_9SPHI</name>
<evidence type="ECO:0000259" key="2">
    <source>
        <dbReference type="Pfam" id="PF06580"/>
    </source>
</evidence>
<comment type="caution">
    <text evidence="3">The sequence shown here is derived from an EMBL/GenBank/DDBJ whole genome shotgun (WGS) entry which is preliminary data.</text>
</comment>
<dbReference type="GO" id="GO:0004673">
    <property type="term" value="F:protein histidine kinase activity"/>
    <property type="evidence" value="ECO:0007669"/>
    <property type="project" value="UniProtKB-EC"/>
</dbReference>
<keyword evidence="1" id="KW-1133">Transmembrane helix</keyword>
<feature type="domain" description="Signal transduction histidine kinase internal region" evidence="2">
    <location>
        <begin position="150"/>
        <end position="227"/>
    </location>
</feature>
<keyword evidence="3" id="KW-0808">Transferase</keyword>
<dbReference type="EMBL" id="JAUTBA010000001">
    <property type="protein sequence ID" value="MDQ1150897.1"/>
    <property type="molecule type" value="Genomic_DNA"/>
</dbReference>
<feature type="transmembrane region" description="Helical" evidence="1">
    <location>
        <begin position="66"/>
        <end position="87"/>
    </location>
</feature>
<dbReference type="InterPro" id="IPR050640">
    <property type="entry name" value="Bact_2-comp_sensor_kinase"/>
</dbReference>
<proteinExistence type="predicted"/>
<sequence>MIQKKYEIVLLVWILSFLYLLFGAIVFNKASLIGITLIIESQIILLIIILLTSMYIFPKNWERKRWGLIAVQIISLNLICVLIRYVMEEKIFVRFLNFPKSQNLNPLFFVYDNFYYSLPSFFIGFITFHIFRTFTIEKRNSELRALVHEAELHLLKSQINPHFLYNVLNYMYAISLPLSARLSNTISKLAGTMRYTITKSEVQTSPLNEEIEFVQDYIDLQSTQFDHGIYYKFIKAIDDDQILVPTMILVTFIENAFKHGIVDDPKFPLKIKITAIKNTMEFEILNYINQNLKDVTNGIGLANVKRRLALLLPDKHFLHISAENDLYSVRLKLIL</sequence>
<dbReference type="InterPro" id="IPR010559">
    <property type="entry name" value="Sig_transdc_His_kin_internal"/>
</dbReference>
<keyword evidence="1" id="KW-0812">Transmembrane</keyword>
<feature type="transmembrane region" description="Helical" evidence="1">
    <location>
        <begin position="114"/>
        <end position="134"/>
    </location>
</feature>
<dbReference type="PANTHER" id="PTHR34220">
    <property type="entry name" value="SENSOR HISTIDINE KINASE YPDA"/>
    <property type="match status" value="1"/>
</dbReference>